<gene>
    <name evidence="3" type="ORF">BLNAU_6258</name>
</gene>
<accession>A0ABQ9Y4S9</accession>
<organism evidence="3 4">
    <name type="scientific">Blattamonas nauphoetae</name>
    <dbReference type="NCBI Taxonomy" id="2049346"/>
    <lineage>
        <taxon>Eukaryota</taxon>
        <taxon>Metamonada</taxon>
        <taxon>Preaxostyla</taxon>
        <taxon>Oxymonadida</taxon>
        <taxon>Blattamonas</taxon>
    </lineage>
</organism>
<protein>
    <submittedName>
        <fullName evidence="3">Serine/arginine repetitive matrix protein 2</fullName>
    </submittedName>
</protein>
<feature type="region of interest" description="Disordered" evidence="2">
    <location>
        <begin position="987"/>
        <end position="1022"/>
    </location>
</feature>
<feature type="region of interest" description="Disordered" evidence="2">
    <location>
        <begin position="1107"/>
        <end position="1165"/>
    </location>
</feature>
<sequence length="2294" mass="257820">MTAFTLFIESLERFSEPIDVRDNLSDPITQYRFHISLFDPETKQWLNDTYESPLHEPYQTQSGIWDCDFQDLFHVVIEDSRRVDVILELTFVAYDQLNRIVREIGLGWTTIPLSKDVQDISSYLKRSLNDQMTTLQLFRGSPRVLMFPDSASSSGYQEPLEETEIRYCLLSHKNLSKYSSLIPKYTIFDERNGSESIVGLIPPHIRVVVKDTLEEELYSLRESLKTLLPPQLTGISEEVGSEHDSQKEDEESEDEKTKKKTKTKVSPLQKERAKFLKTLSKQQKQWLTQLESRISIVERLINEKEDADIVDRNALYESLLKAGKRRPSPKKTQKKTKSSPKKTKTSKKKEKPKQKSKSKQKKKRDEDEEESEESTKDDEENSDESEEESESTESSSKSSEEEESSAQSSETASSESSDEETDSEEIDDDITRSKFVPPLGTKSWLDSHTWDLSKEVGVLKDTLAKPNKPFVLDEKLSGMDLRYQMIFSFHKRYRFPALYHTTRSIALQRAWFFGSQLLNPLPQETIPINLENFKVLVPSELERVLEQQLDYVRMKEQFLETDTRHVSIKNRKLIVLPHNTQTIIGTERLERELVASKTMNVKKGKGAKGVQFTAYNLPPKQPPLILHTCYPHPLFTVVFILEFTLEVPVNVLSDDPADSVKEFRAKLKTLKKKVPDTFNSNFSNPPGNVIEKKVWIGWKTWRPFEVKKFSSSKGSGASGGDGEEKEVSPTMKSLKEQTILVCPQLNKRSVHGKTSDAKPTLTETRLEVSRNPFIVNFLGGLEFEWIFNATRGLLGDVHAPAPRPLRLQQHQTKKQGKTLASFGTNLIEMMDTTGRDANELLFLYNRATDPLPPPTVATNILSKSESKGRTDYAPEHELVFPFTQISRYQHRPFYNFGPHSTPPSFPASASQINTSVSTPVITFNLFIAPQRMPEGKKGALRSKDKKKTEKKPVERWTVRDSALEDVAFPVYVEPPWAIKRKKIVLPTEDKESETESESSKSSSSSSSSEQPRADTPPPPVLEEVAKPKNVQMALPTALPTPILRTMRIDEQDDKLSSQFVFEFKSFKQDGLSSPDHKAVQLPSQPFFSFRFYLLPRCWTGIGETKGLESTLPLDDVPEPLVTKKGKNVDDKKKKKGEPDPSAKKPKRSMSWSYSEQGDGELIGPDSKKVARFEPTSEFLADERRKKMKENNEYEIVGMNDQPVSTTLHTPPHILAQYPKITRPDDILPFFLEGSAALSSVNTAITLPEYLESHFCQIDVYDSANGLLFGSGFLPLSELVPAVLDNTSATIESEIPLWSSIQPETNRSVSILNQNQTFSPAFICHSQPPPHRHLAKLKVAVSHSRIRSPLLTYQTDQLIRFLLLRTETEKRLDMYVNPSTFQQRRFYRNSNAFNPQTVMSTTSSSRTGAFLGDLTQKNIVAVRTIQPSFYDDPLGDGGSMGMMKTIMGRSVHADKTRKSKTVTIAGQGDVTGRGNRRSLEDYIDKRGTQSNEIRSEIESKKRRMLYSLFLENNSRTRVIYPSFGSAVYFEVPIQIPKTLSELEAGETDEGGEELIVTVKLLEEGEESLQDKKAAKEANSKLQKELLLLNMEESDSFRNVFVTKGRGKLSDTTSPFATPLFIATDHTANQTNIIPMFDKPDDEQELHHPSLHMPLLNTTSIQSSAPILQFRSNQIYTKFKVKRGHYAALPFIFQSFDSGEELGSKQGTSRPLRTAQRVQTRRPPVLRSISAVPQSTTSTQPKDYALQTQFMSSYGQTSYNDNDRFVGGEGGDSDMRRSQQFDGYSVSTMNPRRSMEITQNMSSFGVSAPPREVRLDVPSHDEQLIITPPIVPPSACIFSSTEHMNRDGIVVTSLPVGQSYPLSYSSLSTPIEPRVAEIAITSASTGQHLSLSHIVICPLPHHVDRSFRVIIGDPPNRDKSSQDPDDKDSGSTFKLTLQLPRTSYSTESQNSYDNDTEVYDPPFVKKVVMCSNQANLSGDSVLYQHASSDNAESVHVSTIVLSQIIEMTLPRPSALRSNDGSPPLPYRFTLALFNDEYGASLFEIWEVVVEPVMLISLPQSSSDLFVGTPSKVSTVSKFVNRPIIQTAPLSSHQVYHVSQGGGSSSASAMKGAQSSLSFEVTPLVPGKSASLVSCVSGVDSSLSSVWLLGGNADVNSKPIRYSLTVGLNLFETEGKGTDLKQLEIPLVLKHRPKNRKTPTFILSTNKPNNLFIHHRTMKSSDEMAIPFSFIFTQANPELFSQTSRFYIFMTPSLHDKSVSAEFVEIEVSWTDTQPGDVPVLIPNEASKEGKKKGGKK</sequence>
<reference evidence="3 4" key="1">
    <citation type="journal article" date="2022" name="bioRxiv">
        <title>Genomics of Preaxostyla Flagellates Illuminates Evolutionary Transitions and the Path Towards Mitochondrial Loss.</title>
        <authorList>
            <person name="Novak L.V.F."/>
            <person name="Treitli S.C."/>
            <person name="Pyrih J."/>
            <person name="Halakuc P."/>
            <person name="Pipaliya S.V."/>
            <person name="Vacek V."/>
            <person name="Brzon O."/>
            <person name="Soukal P."/>
            <person name="Eme L."/>
            <person name="Dacks J.B."/>
            <person name="Karnkowska A."/>
            <person name="Elias M."/>
            <person name="Hampl V."/>
        </authorList>
    </citation>
    <scope>NUCLEOTIDE SEQUENCE [LARGE SCALE GENOMIC DNA]</scope>
    <source>
        <strain evidence="3">NAU3</strain>
        <tissue evidence="3">Gut</tissue>
    </source>
</reference>
<feature type="region of interest" description="Disordered" evidence="2">
    <location>
        <begin position="236"/>
        <end position="268"/>
    </location>
</feature>
<dbReference type="PANTHER" id="PTHR31043:SF3">
    <property type="entry name" value="NEPHROCYSTIN-4"/>
    <property type="match status" value="1"/>
</dbReference>
<dbReference type="InterPro" id="IPR029775">
    <property type="entry name" value="NPHP4"/>
</dbReference>
<feature type="compositionally biased region" description="Polar residues" evidence="2">
    <location>
        <begin position="1930"/>
        <end position="1951"/>
    </location>
</feature>
<evidence type="ECO:0000313" key="4">
    <source>
        <dbReference type="Proteomes" id="UP001281761"/>
    </source>
</evidence>
<proteinExistence type="predicted"/>
<feature type="region of interest" description="Disordered" evidence="2">
    <location>
        <begin position="1908"/>
        <end position="1954"/>
    </location>
</feature>
<feature type="compositionally biased region" description="Basic residues" evidence="2">
    <location>
        <begin position="322"/>
        <end position="362"/>
    </location>
</feature>
<feature type="compositionally biased region" description="Low complexity" evidence="2">
    <location>
        <begin position="405"/>
        <end position="415"/>
    </location>
</feature>
<feature type="region of interest" description="Disordered" evidence="2">
    <location>
        <begin position="320"/>
        <end position="438"/>
    </location>
</feature>
<evidence type="ECO:0000313" key="3">
    <source>
        <dbReference type="EMBL" id="KAK2958755.1"/>
    </source>
</evidence>
<feature type="compositionally biased region" description="Acidic residues" evidence="2">
    <location>
        <begin position="416"/>
        <end position="428"/>
    </location>
</feature>
<dbReference type="Proteomes" id="UP001281761">
    <property type="component" value="Unassembled WGS sequence"/>
</dbReference>
<name>A0ABQ9Y4S9_9EUKA</name>
<feature type="compositionally biased region" description="Low complexity" evidence="2">
    <location>
        <begin position="999"/>
        <end position="1009"/>
    </location>
</feature>
<dbReference type="PANTHER" id="PTHR31043">
    <property type="entry name" value="NEPHROCYSTIN-4"/>
    <property type="match status" value="1"/>
</dbReference>
<feature type="region of interest" description="Disordered" evidence="2">
    <location>
        <begin position="1700"/>
        <end position="1720"/>
    </location>
</feature>
<feature type="compositionally biased region" description="Acidic residues" evidence="2">
    <location>
        <begin position="366"/>
        <end position="391"/>
    </location>
</feature>
<keyword evidence="4" id="KW-1185">Reference proteome</keyword>
<feature type="region of interest" description="Disordered" evidence="2">
    <location>
        <begin position="934"/>
        <end position="954"/>
    </location>
</feature>
<dbReference type="EMBL" id="JARBJD010000035">
    <property type="protein sequence ID" value="KAK2958755.1"/>
    <property type="molecule type" value="Genomic_DNA"/>
</dbReference>
<comment type="caution">
    <text evidence="3">The sequence shown here is derived from an EMBL/GenBank/DDBJ whole genome shotgun (WGS) entry which is preliminary data.</text>
</comment>
<evidence type="ECO:0000256" key="1">
    <source>
        <dbReference type="SAM" id="Coils"/>
    </source>
</evidence>
<feature type="compositionally biased region" description="Basic and acidic residues" evidence="2">
    <location>
        <begin position="1126"/>
        <end position="1142"/>
    </location>
</feature>
<feature type="region of interest" description="Disordered" evidence="2">
    <location>
        <begin position="709"/>
        <end position="730"/>
    </location>
</feature>
<feature type="coiled-coil region" evidence="1">
    <location>
        <begin position="1557"/>
        <end position="1590"/>
    </location>
</feature>
<keyword evidence="1" id="KW-0175">Coiled coil</keyword>
<feature type="compositionally biased region" description="Basic and acidic residues" evidence="2">
    <location>
        <begin position="1913"/>
        <end position="1927"/>
    </location>
</feature>
<evidence type="ECO:0000256" key="2">
    <source>
        <dbReference type="SAM" id="MobiDB-lite"/>
    </source>
</evidence>